<evidence type="ECO:0000259" key="7">
    <source>
        <dbReference type="Pfam" id="PF02384"/>
    </source>
</evidence>
<comment type="catalytic activity">
    <reaction evidence="6">
        <text>a 2'-deoxyadenosine in DNA + S-adenosyl-L-methionine = an N(6)-methyl-2'-deoxyadenosine in DNA + S-adenosyl-L-homocysteine + H(+)</text>
        <dbReference type="Rhea" id="RHEA:15197"/>
        <dbReference type="Rhea" id="RHEA-COMP:12418"/>
        <dbReference type="Rhea" id="RHEA-COMP:12419"/>
        <dbReference type="ChEBI" id="CHEBI:15378"/>
        <dbReference type="ChEBI" id="CHEBI:57856"/>
        <dbReference type="ChEBI" id="CHEBI:59789"/>
        <dbReference type="ChEBI" id="CHEBI:90615"/>
        <dbReference type="ChEBI" id="CHEBI:90616"/>
        <dbReference type="EC" id="2.1.1.72"/>
    </reaction>
</comment>
<dbReference type="GO" id="GO:0009307">
    <property type="term" value="P:DNA restriction-modification system"/>
    <property type="evidence" value="ECO:0007669"/>
    <property type="project" value="UniProtKB-KW"/>
</dbReference>
<evidence type="ECO:0000313" key="9">
    <source>
        <dbReference type="EMBL" id="AKB58861.1"/>
    </source>
</evidence>
<dbReference type="HOGENOM" id="CLU_013049_4_2_2"/>
<dbReference type="InterPro" id="IPR029063">
    <property type="entry name" value="SAM-dependent_MTases_sf"/>
</dbReference>
<dbReference type="SUPFAM" id="SSF53335">
    <property type="entry name" value="S-adenosyl-L-methionine-dependent methyltransferases"/>
    <property type="match status" value="1"/>
</dbReference>
<evidence type="ECO:0000256" key="6">
    <source>
        <dbReference type="ARBA" id="ARBA00047942"/>
    </source>
</evidence>
<keyword evidence="3 9" id="KW-0808">Transferase</keyword>
<dbReference type="Proteomes" id="UP000033079">
    <property type="component" value="Chromosome"/>
</dbReference>
<dbReference type="EC" id="2.1.1.72" evidence="1"/>
<name>A0A0E3LQU1_METBA</name>
<evidence type="ECO:0000256" key="3">
    <source>
        <dbReference type="ARBA" id="ARBA00022679"/>
    </source>
</evidence>
<dbReference type="GO" id="GO:0032259">
    <property type="term" value="P:methylation"/>
    <property type="evidence" value="ECO:0007669"/>
    <property type="project" value="UniProtKB-KW"/>
</dbReference>
<dbReference type="PATRIC" id="fig|1434106.5.peg.3015"/>
<evidence type="ECO:0000313" key="10">
    <source>
        <dbReference type="Proteomes" id="UP000033079"/>
    </source>
</evidence>
<dbReference type="REBASE" id="109384">
    <property type="entry name" value="M2.Mba227ORF2344P"/>
</dbReference>
<protein>
    <recommendedName>
        <fullName evidence="1">site-specific DNA-methyltransferase (adenine-specific)</fullName>
        <ecNumber evidence="1">2.1.1.72</ecNumber>
    </recommendedName>
</protein>
<dbReference type="Pfam" id="PF02384">
    <property type="entry name" value="N6_Mtase"/>
    <property type="match status" value="1"/>
</dbReference>
<dbReference type="InterPro" id="IPR022749">
    <property type="entry name" value="D12N6_MeTrfase_N"/>
</dbReference>
<dbReference type="GO" id="GO:0003677">
    <property type="term" value="F:DNA binding"/>
    <property type="evidence" value="ECO:0007669"/>
    <property type="project" value="InterPro"/>
</dbReference>
<sequence>MNSDNSHVSQQELEQYLWGAATLLRGGVDPGEYKNIIFPLMFFKRISDVYEEEFEEALRESDGDLEYAQFAENHRFIVPDGSHWKDVREITTDVGKAIRDAMREIEKANPDKLEGIFGDGNWTNKDRLSDKTLIDLLEHFSSLSLTIKNVPQDQFGNAYEYLIKKFADDSGHTAAEFYTNRTVVRLMALIMDPKSGESIYDPTCGSGGMLLNSLLLVKERGEEYRNIKLYGQEINLITSAIARMNMFIHDVGDFQIIRGDTLEDPAFIKNDRVQQFDIVIANPPYSIKKWNHSGWTKDPWGRNIYGTPPQSCADYAFFQHIICSMKEDTGRCAILWPHGVLFRDSEQSMRAKLIEDDYVDCVIGLGPNLFYNSPMEACIVICRKSKPAERKGKIMFINGFEEVIQEKQQAFLSDENIQTLFDLYINYENVSRKSYVATIKEVKENDYNLNVPLYVEKYDLGEVKEPLEVLIQEWTESSQRIKEANEEIFSILSEVGLNDQ</sequence>
<dbReference type="PANTHER" id="PTHR42933">
    <property type="entry name" value="SLR6095 PROTEIN"/>
    <property type="match status" value="1"/>
</dbReference>
<gene>
    <name evidence="9" type="ORF">MSBR2_2345</name>
</gene>
<dbReference type="InterPro" id="IPR038333">
    <property type="entry name" value="T1MK-like_N_sf"/>
</dbReference>
<dbReference type="InterPro" id="IPR051537">
    <property type="entry name" value="DNA_Adenine_Mtase"/>
</dbReference>
<feature type="domain" description="N6 adenine-specific DNA methyltransferase N-terminal" evidence="8">
    <location>
        <begin position="13"/>
        <end position="140"/>
    </location>
</feature>
<dbReference type="Gene3D" id="3.40.50.150">
    <property type="entry name" value="Vaccinia Virus protein VP39"/>
    <property type="match status" value="1"/>
</dbReference>
<dbReference type="RefSeq" id="WP_048120831.1">
    <property type="nucleotide sequence ID" value="NZ_CP009530.1"/>
</dbReference>
<dbReference type="InterPro" id="IPR002052">
    <property type="entry name" value="DNA_methylase_N6_adenine_CS"/>
</dbReference>
<evidence type="ECO:0000256" key="5">
    <source>
        <dbReference type="ARBA" id="ARBA00022747"/>
    </source>
</evidence>
<dbReference type="PROSITE" id="PS00092">
    <property type="entry name" value="N6_MTASE"/>
    <property type="match status" value="1"/>
</dbReference>
<dbReference type="AlphaFoldDB" id="A0A0E3LQU1"/>
<evidence type="ECO:0000256" key="1">
    <source>
        <dbReference type="ARBA" id="ARBA00011900"/>
    </source>
</evidence>
<dbReference type="Pfam" id="PF12161">
    <property type="entry name" value="HsdM_N"/>
    <property type="match status" value="1"/>
</dbReference>
<accession>A0A0E3LQU1</accession>
<dbReference type="Gene3D" id="1.20.1260.30">
    <property type="match status" value="1"/>
</dbReference>
<dbReference type="GO" id="GO:0009007">
    <property type="term" value="F:site-specific DNA-methyltransferase (adenine-specific) activity"/>
    <property type="evidence" value="ECO:0007669"/>
    <property type="project" value="UniProtKB-EC"/>
</dbReference>
<dbReference type="PRINTS" id="PR00507">
    <property type="entry name" value="N12N6MTFRASE"/>
</dbReference>
<organism evidence="9 10">
    <name type="scientific">Methanosarcina barkeri 227</name>
    <dbReference type="NCBI Taxonomy" id="1434106"/>
    <lineage>
        <taxon>Archaea</taxon>
        <taxon>Methanobacteriati</taxon>
        <taxon>Methanobacteriota</taxon>
        <taxon>Stenosarchaea group</taxon>
        <taxon>Methanomicrobia</taxon>
        <taxon>Methanosarcinales</taxon>
        <taxon>Methanosarcinaceae</taxon>
        <taxon>Methanosarcina</taxon>
    </lineage>
</organism>
<dbReference type="InterPro" id="IPR003356">
    <property type="entry name" value="DNA_methylase_A-5"/>
</dbReference>
<evidence type="ECO:0000259" key="8">
    <source>
        <dbReference type="Pfam" id="PF12161"/>
    </source>
</evidence>
<reference evidence="9 10" key="1">
    <citation type="submission" date="2014-07" db="EMBL/GenBank/DDBJ databases">
        <title>Methanogenic archaea and the global carbon cycle.</title>
        <authorList>
            <person name="Henriksen J.R."/>
            <person name="Luke J."/>
            <person name="Reinhart S."/>
            <person name="Benedict M.N."/>
            <person name="Youngblut N.D."/>
            <person name="Metcalf M.E."/>
            <person name="Whitaker R.J."/>
            <person name="Metcalf W.W."/>
        </authorList>
    </citation>
    <scope>NUCLEOTIDE SEQUENCE [LARGE SCALE GENOMIC DNA]</scope>
    <source>
        <strain evidence="9 10">227</strain>
    </source>
</reference>
<dbReference type="SMR" id="A0A0E3LQU1"/>
<keyword evidence="4" id="KW-0949">S-adenosyl-L-methionine</keyword>
<keyword evidence="5" id="KW-0680">Restriction system</keyword>
<evidence type="ECO:0000256" key="4">
    <source>
        <dbReference type="ARBA" id="ARBA00022691"/>
    </source>
</evidence>
<keyword evidence="2 9" id="KW-0489">Methyltransferase</keyword>
<dbReference type="EMBL" id="CP009530">
    <property type="protein sequence ID" value="AKB58861.1"/>
    <property type="molecule type" value="Genomic_DNA"/>
</dbReference>
<proteinExistence type="predicted"/>
<feature type="domain" description="DNA methylase adenine-specific" evidence="7">
    <location>
        <begin position="152"/>
        <end position="458"/>
    </location>
</feature>
<dbReference type="GeneID" id="24845662"/>
<dbReference type="KEGG" id="mbar:MSBR2_2345"/>
<evidence type="ECO:0000256" key="2">
    <source>
        <dbReference type="ARBA" id="ARBA00022603"/>
    </source>
</evidence>
<dbReference type="GO" id="GO:0008170">
    <property type="term" value="F:N-methyltransferase activity"/>
    <property type="evidence" value="ECO:0007669"/>
    <property type="project" value="InterPro"/>
</dbReference>
<dbReference type="PANTHER" id="PTHR42933:SF3">
    <property type="entry name" value="TYPE I RESTRICTION ENZYME MJAVIII METHYLASE SUBUNIT"/>
    <property type="match status" value="1"/>
</dbReference>